<dbReference type="RefSeq" id="WP_066737935.1">
    <property type="nucleotide sequence ID" value="NZ_JAJCIQ010000018.1"/>
</dbReference>
<evidence type="ECO:0000313" key="4">
    <source>
        <dbReference type="EMBL" id="MCB7389090.1"/>
    </source>
</evidence>
<name>A0ABS8DKW6_9FIRM</name>
<dbReference type="PROSITE" id="PS50977">
    <property type="entry name" value="HTH_TETR_2"/>
    <property type="match status" value="1"/>
</dbReference>
<organism evidence="4 5">
    <name type="scientific">Bariatricus massiliensis</name>
    <dbReference type="NCBI Taxonomy" id="1745713"/>
    <lineage>
        <taxon>Bacteria</taxon>
        <taxon>Bacillati</taxon>
        <taxon>Bacillota</taxon>
        <taxon>Clostridia</taxon>
        <taxon>Lachnospirales</taxon>
        <taxon>Lachnospiraceae</taxon>
        <taxon>Bariatricus</taxon>
    </lineage>
</organism>
<dbReference type="EMBL" id="JAJCIS010000018">
    <property type="protein sequence ID" value="MCB7389090.1"/>
    <property type="molecule type" value="Genomic_DNA"/>
</dbReference>
<dbReference type="InterPro" id="IPR050624">
    <property type="entry name" value="HTH-type_Tx_Regulator"/>
</dbReference>
<keyword evidence="1 2" id="KW-0238">DNA-binding</keyword>
<proteinExistence type="predicted"/>
<dbReference type="Gene3D" id="1.10.357.10">
    <property type="entry name" value="Tetracycline Repressor, domain 2"/>
    <property type="match status" value="1"/>
</dbReference>
<evidence type="ECO:0000313" key="5">
    <source>
        <dbReference type="Proteomes" id="UP001299546"/>
    </source>
</evidence>
<dbReference type="Proteomes" id="UP001299546">
    <property type="component" value="Unassembled WGS sequence"/>
</dbReference>
<dbReference type="PANTHER" id="PTHR43479">
    <property type="entry name" value="ACREF/ENVCD OPERON REPRESSOR-RELATED"/>
    <property type="match status" value="1"/>
</dbReference>
<dbReference type="SUPFAM" id="SSF46689">
    <property type="entry name" value="Homeodomain-like"/>
    <property type="match status" value="1"/>
</dbReference>
<dbReference type="Pfam" id="PF00440">
    <property type="entry name" value="TetR_N"/>
    <property type="match status" value="1"/>
</dbReference>
<feature type="domain" description="HTH tetR-type" evidence="3">
    <location>
        <begin position="8"/>
        <end position="69"/>
    </location>
</feature>
<sequence length="218" mass="25499">MARNKYPEETRNLIIDTAAKLFIDKGYDNTSVQDIIDNLGGLSKGAIYHHFKSKEDIMNAASDKFFEEADRKMEEICKRTDINGREKIKQMLYISFFAPAQEMVFTAAPDILHNPKLLSLYLLQLQKEVPEIIEPLIEEGVADGSIQTEYPKELAEVFMLLGNIWLNPMIYQCSPEETMRKMKYYQHVLKQLGMDIVEDDIFVQLKKYTEIYEERRER</sequence>
<dbReference type="InterPro" id="IPR001647">
    <property type="entry name" value="HTH_TetR"/>
</dbReference>
<feature type="DNA-binding region" description="H-T-H motif" evidence="2">
    <location>
        <begin position="32"/>
        <end position="51"/>
    </location>
</feature>
<dbReference type="PANTHER" id="PTHR43479:SF11">
    <property type="entry name" value="ACREF_ENVCD OPERON REPRESSOR-RELATED"/>
    <property type="match status" value="1"/>
</dbReference>
<accession>A0ABS8DKW6</accession>
<evidence type="ECO:0000256" key="2">
    <source>
        <dbReference type="PROSITE-ProRule" id="PRU00335"/>
    </source>
</evidence>
<protein>
    <submittedName>
        <fullName evidence="4">TetR/AcrR family transcriptional regulator</fullName>
    </submittedName>
</protein>
<gene>
    <name evidence="4" type="ORF">LIZ65_17540</name>
</gene>
<reference evidence="4 5" key="1">
    <citation type="submission" date="2021-10" db="EMBL/GenBank/DDBJ databases">
        <title>Collection of gut derived symbiotic bacterial strains cultured from healthy donors.</title>
        <authorList>
            <person name="Lin H."/>
            <person name="Littmann E."/>
            <person name="Kohout C."/>
            <person name="Pamer E.G."/>
        </authorList>
    </citation>
    <scope>NUCLEOTIDE SEQUENCE [LARGE SCALE GENOMIC DNA]</scope>
    <source>
        <strain evidence="4 5">DFI.1.165</strain>
    </source>
</reference>
<evidence type="ECO:0000259" key="3">
    <source>
        <dbReference type="PROSITE" id="PS50977"/>
    </source>
</evidence>
<keyword evidence="5" id="KW-1185">Reference proteome</keyword>
<comment type="caution">
    <text evidence="4">The sequence shown here is derived from an EMBL/GenBank/DDBJ whole genome shotgun (WGS) entry which is preliminary data.</text>
</comment>
<dbReference type="InterPro" id="IPR009057">
    <property type="entry name" value="Homeodomain-like_sf"/>
</dbReference>
<evidence type="ECO:0000256" key="1">
    <source>
        <dbReference type="ARBA" id="ARBA00023125"/>
    </source>
</evidence>